<dbReference type="RefSeq" id="WP_186867275.1">
    <property type="nucleotide sequence ID" value="NZ_JACOPH010000008.1"/>
</dbReference>
<proteinExistence type="predicted"/>
<name>A0A923RTD7_9FIRM</name>
<dbReference type="InterPro" id="IPR014198">
    <property type="entry name" value="Spore_III_AB"/>
</dbReference>
<accession>A0A923RTD7</accession>
<reference evidence="2" key="1">
    <citation type="submission" date="2020-08" db="EMBL/GenBank/DDBJ databases">
        <title>Genome public.</title>
        <authorList>
            <person name="Liu C."/>
            <person name="Sun Q."/>
        </authorList>
    </citation>
    <scope>NUCLEOTIDE SEQUENCE</scope>
    <source>
        <strain evidence="2">BX1005</strain>
    </source>
</reference>
<feature type="transmembrane region" description="Helical" evidence="1">
    <location>
        <begin position="153"/>
        <end position="169"/>
    </location>
</feature>
<organism evidence="2 3">
    <name type="scientific">Roseburia zhanii</name>
    <dbReference type="NCBI Taxonomy" id="2763064"/>
    <lineage>
        <taxon>Bacteria</taxon>
        <taxon>Bacillati</taxon>
        <taxon>Bacillota</taxon>
        <taxon>Clostridia</taxon>
        <taxon>Lachnospirales</taxon>
        <taxon>Lachnospiraceae</taxon>
        <taxon>Roseburia</taxon>
    </lineage>
</organism>
<evidence type="ECO:0000313" key="3">
    <source>
        <dbReference type="Proteomes" id="UP000606720"/>
    </source>
</evidence>
<sequence>MLKAAGMFFIMLGAAGLGGYLRSCLRGRLEQLVECRELFAEMDALREYVRLPYEQLLRRTAKGRNSIFAEICNEVADEMEKNENVDVKGLWQDSFLKRKQLLYLKEEEIEILSALAKSLMLEGNHAKVAEMYFLQLEDKIVQAMEEKKEKQKLYGSVSVLLGLFLVILLL</sequence>
<protein>
    <submittedName>
        <fullName evidence="2">Stage III sporulation protein AB</fullName>
    </submittedName>
</protein>
<dbReference type="AlphaFoldDB" id="A0A923RTD7"/>
<evidence type="ECO:0000256" key="1">
    <source>
        <dbReference type="SAM" id="Phobius"/>
    </source>
</evidence>
<dbReference type="Pfam" id="PF09548">
    <property type="entry name" value="Spore_III_AB"/>
    <property type="match status" value="1"/>
</dbReference>
<feature type="transmembrane region" description="Helical" evidence="1">
    <location>
        <begin position="6"/>
        <end position="25"/>
    </location>
</feature>
<evidence type="ECO:0000313" key="2">
    <source>
        <dbReference type="EMBL" id="MBC5714636.1"/>
    </source>
</evidence>
<gene>
    <name evidence="2" type="ORF">H8S17_10505</name>
</gene>
<keyword evidence="3" id="KW-1185">Reference proteome</keyword>
<dbReference type="Proteomes" id="UP000606720">
    <property type="component" value="Unassembled WGS sequence"/>
</dbReference>
<keyword evidence="1" id="KW-1133">Transmembrane helix</keyword>
<comment type="caution">
    <text evidence="2">The sequence shown here is derived from an EMBL/GenBank/DDBJ whole genome shotgun (WGS) entry which is preliminary data.</text>
</comment>
<keyword evidence="1" id="KW-0472">Membrane</keyword>
<keyword evidence="1" id="KW-0812">Transmembrane</keyword>
<dbReference type="EMBL" id="JACOPH010000008">
    <property type="protein sequence ID" value="MBC5714636.1"/>
    <property type="molecule type" value="Genomic_DNA"/>
</dbReference>